<dbReference type="InterPro" id="IPR037914">
    <property type="entry name" value="SpoVT-AbrB_sf"/>
</dbReference>
<dbReference type="CDD" id="cd16320">
    <property type="entry name" value="MraZ_N"/>
    <property type="match status" value="1"/>
</dbReference>
<dbReference type="HAMAP" id="MF_01008">
    <property type="entry name" value="MraZ"/>
    <property type="match status" value="1"/>
</dbReference>
<dbReference type="PANTHER" id="PTHR34701">
    <property type="entry name" value="TRANSCRIPTIONAL REGULATOR MRAZ"/>
    <property type="match status" value="1"/>
</dbReference>
<keyword evidence="4 7" id="KW-0805">Transcription regulation</keyword>
<dbReference type="SUPFAM" id="SSF89447">
    <property type="entry name" value="AbrB/MazE/MraZ-like"/>
    <property type="match status" value="1"/>
</dbReference>
<evidence type="ECO:0000256" key="2">
    <source>
        <dbReference type="ARBA" id="ARBA00022490"/>
    </source>
</evidence>
<reference evidence="9" key="1">
    <citation type="submission" date="2022-01" db="EMBL/GenBank/DDBJ databases">
        <title>Microbacterium eymi and Microbacterium rhizovicinus sp. nov., isolated from the rhizospheric soil of Elymus tsukushiensis, a plant native to the Dokdo Islands, Republic of Korea.</title>
        <authorList>
            <person name="Hwang Y.J."/>
        </authorList>
    </citation>
    <scope>NUCLEOTIDE SEQUENCE</scope>
    <source>
        <strain evidence="9">KUDC0405</strain>
    </source>
</reference>
<gene>
    <name evidence="7 9" type="primary">mraZ</name>
    <name evidence="9" type="ORF">L2X98_33790</name>
</gene>
<evidence type="ECO:0000313" key="9">
    <source>
        <dbReference type="EMBL" id="UUT35200.1"/>
    </source>
</evidence>
<keyword evidence="3" id="KW-0677">Repeat</keyword>
<evidence type="ECO:0000256" key="3">
    <source>
        <dbReference type="ARBA" id="ARBA00022737"/>
    </source>
</evidence>
<comment type="similarity">
    <text evidence="7">Belongs to the MraZ family.</text>
</comment>
<evidence type="ECO:0000256" key="5">
    <source>
        <dbReference type="ARBA" id="ARBA00023125"/>
    </source>
</evidence>
<name>A0ABY5NJ53_9MICO</name>
<dbReference type="InterPro" id="IPR035644">
    <property type="entry name" value="MraZ_C"/>
</dbReference>
<dbReference type="InterPro" id="IPR003444">
    <property type="entry name" value="MraZ"/>
</dbReference>
<dbReference type="InterPro" id="IPR038619">
    <property type="entry name" value="MraZ_sf"/>
</dbReference>
<evidence type="ECO:0000313" key="10">
    <source>
        <dbReference type="Proteomes" id="UP001054811"/>
    </source>
</evidence>
<sequence length="143" mass="15973">MLLGTHTPKLDDKGRVILPAKFRDDLGAGVVITRGQERCLYVFAAEEFERIHERIREAPLTNKQARDFLRMFLSGASAEQPDGQNRVTLPAPLRAYAGLQKELVVTGVGAHAEIWDADAWNAYAEDNESTYAEMEQEVIPGLF</sequence>
<dbReference type="Gene3D" id="3.40.1550.20">
    <property type="entry name" value="Transcriptional regulator MraZ domain"/>
    <property type="match status" value="1"/>
</dbReference>
<evidence type="ECO:0000256" key="7">
    <source>
        <dbReference type="HAMAP-Rule" id="MF_01008"/>
    </source>
</evidence>
<dbReference type="NCBIfam" id="TIGR00242">
    <property type="entry name" value="division/cell wall cluster transcriptional repressor MraZ"/>
    <property type="match status" value="1"/>
</dbReference>
<accession>A0ABY5NJ53</accession>
<feature type="domain" description="SpoVT-AbrB" evidence="8">
    <location>
        <begin position="5"/>
        <end position="47"/>
    </location>
</feature>
<keyword evidence="5 7" id="KW-0238">DNA-binding</keyword>
<dbReference type="EMBL" id="CP091139">
    <property type="protein sequence ID" value="UUT35200.1"/>
    <property type="molecule type" value="Genomic_DNA"/>
</dbReference>
<dbReference type="Pfam" id="PF02381">
    <property type="entry name" value="MraZ"/>
    <property type="match status" value="2"/>
</dbReference>
<protein>
    <recommendedName>
        <fullName evidence="1 7">Transcriptional regulator MraZ</fullName>
    </recommendedName>
</protein>
<dbReference type="CDD" id="cd16321">
    <property type="entry name" value="MraZ_C"/>
    <property type="match status" value="1"/>
</dbReference>
<dbReference type="Proteomes" id="UP001054811">
    <property type="component" value="Chromosome"/>
</dbReference>
<organism evidence="9 10">
    <name type="scientific">Microbacterium elymi</name>
    <dbReference type="NCBI Taxonomy" id="2909587"/>
    <lineage>
        <taxon>Bacteria</taxon>
        <taxon>Bacillati</taxon>
        <taxon>Actinomycetota</taxon>
        <taxon>Actinomycetes</taxon>
        <taxon>Micrococcales</taxon>
        <taxon>Microbacteriaceae</taxon>
        <taxon>Microbacterium</taxon>
    </lineage>
</organism>
<evidence type="ECO:0000259" key="8">
    <source>
        <dbReference type="PROSITE" id="PS51740"/>
    </source>
</evidence>
<dbReference type="PROSITE" id="PS51740">
    <property type="entry name" value="SPOVT_ABRB"/>
    <property type="match status" value="2"/>
</dbReference>
<keyword evidence="6 7" id="KW-0804">Transcription</keyword>
<evidence type="ECO:0000256" key="1">
    <source>
        <dbReference type="ARBA" id="ARBA00013860"/>
    </source>
</evidence>
<evidence type="ECO:0000256" key="4">
    <source>
        <dbReference type="ARBA" id="ARBA00023015"/>
    </source>
</evidence>
<dbReference type="InterPro" id="IPR035642">
    <property type="entry name" value="MraZ_N"/>
</dbReference>
<dbReference type="InterPro" id="IPR007159">
    <property type="entry name" value="SpoVT-AbrB_dom"/>
</dbReference>
<comment type="subcellular location">
    <subcellularLocation>
        <location evidence="7">Cytoplasm</location>
        <location evidence="7">Nucleoid</location>
    </subcellularLocation>
</comment>
<dbReference type="RefSeq" id="WP_259611754.1">
    <property type="nucleotide sequence ID" value="NZ_CP091139.2"/>
</dbReference>
<proteinExistence type="inferred from homology"/>
<keyword evidence="2 7" id="KW-0963">Cytoplasm</keyword>
<evidence type="ECO:0000256" key="6">
    <source>
        <dbReference type="ARBA" id="ARBA00023163"/>
    </source>
</evidence>
<dbReference type="InterPro" id="IPR020603">
    <property type="entry name" value="MraZ_dom"/>
</dbReference>
<comment type="subunit">
    <text evidence="7">Forms oligomers.</text>
</comment>
<feature type="domain" description="SpoVT-AbrB" evidence="8">
    <location>
        <begin position="76"/>
        <end position="119"/>
    </location>
</feature>
<keyword evidence="10" id="KW-1185">Reference proteome</keyword>
<dbReference type="PANTHER" id="PTHR34701:SF1">
    <property type="entry name" value="TRANSCRIPTIONAL REGULATOR MRAZ"/>
    <property type="match status" value="1"/>
</dbReference>